<dbReference type="RefSeq" id="WP_115496202.1">
    <property type="nucleotide sequence ID" value="NZ_QRBE01000008.1"/>
</dbReference>
<gene>
    <name evidence="13" type="primary">lpxK</name>
    <name evidence="14" type="ORF">DWU98_14105</name>
</gene>
<evidence type="ECO:0000256" key="6">
    <source>
        <dbReference type="ARBA" id="ARBA00022556"/>
    </source>
</evidence>
<proteinExistence type="inferred from homology"/>
<keyword evidence="5 13" id="KW-0444">Lipid biosynthesis</keyword>
<evidence type="ECO:0000256" key="1">
    <source>
        <dbReference type="ARBA" id="ARBA00002274"/>
    </source>
</evidence>
<comment type="caution">
    <text evidence="14">The sequence shown here is derived from an EMBL/GenBank/DDBJ whole genome shotgun (WGS) entry which is preliminary data.</text>
</comment>
<keyword evidence="7 13" id="KW-0808">Transferase</keyword>
<keyword evidence="15" id="KW-1185">Reference proteome</keyword>
<comment type="similarity">
    <text evidence="13">Belongs to the LpxK family.</text>
</comment>
<dbReference type="CDD" id="cd01983">
    <property type="entry name" value="SIMIBI"/>
    <property type="match status" value="1"/>
</dbReference>
<evidence type="ECO:0000313" key="15">
    <source>
        <dbReference type="Proteomes" id="UP000254258"/>
    </source>
</evidence>
<dbReference type="GO" id="GO:0009029">
    <property type="term" value="F:lipid-A 4'-kinase activity"/>
    <property type="evidence" value="ECO:0007669"/>
    <property type="project" value="UniProtKB-UniRule"/>
</dbReference>
<dbReference type="HAMAP" id="MF_00409">
    <property type="entry name" value="LpxK"/>
    <property type="match status" value="1"/>
</dbReference>
<dbReference type="UniPathway" id="UPA00359">
    <property type="reaction ID" value="UER00482"/>
</dbReference>
<evidence type="ECO:0000256" key="7">
    <source>
        <dbReference type="ARBA" id="ARBA00022679"/>
    </source>
</evidence>
<dbReference type="SUPFAM" id="SSF52540">
    <property type="entry name" value="P-loop containing nucleoside triphosphate hydrolases"/>
    <property type="match status" value="1"/>
</dbReference>
<dbReference type="PANTHER" id="PTHR42724:SF1">
    <property type="entry name" value="TETRAACYLDISACCHARIDE 4'-KINASE, MITOCHONDRIAL-RELATED"/>
    <property type="match status" value="1"/>
</dbReference>
<dbReference type="OrthoDB" id="9766423at2"/>
<accession>A0A370WWW8</accession>
<dbReference type="Proteomes" id="UP000254258">
    <property type="component" value="Unassembled WGS sequence"/>
</dbReference>
<keyword evidence="11 13" id="KW-0443">Lipid metabolism</keyword>
<comment type="pathway">
    <text evidence="2 13">Glycolipid biosynthesis; lipid IV(A) biosynthesis; lipid IV(A) from (3R)-3-hydroxytetradecanoyl-[acyl-carrier-protein] and UDP-N-acetyl-alpha-D-glucosamine: step 6/6.</text>
</comment>
<dbReference type="EC" id="2.7.1.130" evidence="3 13"/>
<evidence type="ECO:0000256" key="9">
    <source>
        <dbReference type="ARBA" id="ARBA00022777"/>
    </source>
</evidence>
<dbReference type="GO" id="GO:0005886">
    <property type="term" value="C:plasma membrane"/>
    <property type="evidence" value="ECO:0007669"/>
    <property type="project" value="TreeGrafter"/>
</dbReference>
<dbReference type="GO" id="GO:0009245">
    <property type="term" value="P:lipid A biosynthetic process"/>
    <property type="evidence" value="ECO:0007669"/>
    <property type="project" value="UniProtKB-UniRule"/>
</dbReference>
<evidence type="ECO:0000256" key="12">
    <source>
        <dbReference type="ARBA" id="ARBA00029757"/>
    </source>
</evidence>
<dbReference type="InterPro" id="IPR027417">
    <property type="entry name" value="P-loop_NTPase"/>
</dbReference>
<dbReference type="Pfam" id="PF02606">
    <property type="entry name" value="LpxK"/>
    <property type="match status" value="1"/>
</dbReference>
<evidence type="ECO:0000313" key="14">
    <source>
        <dbReference type="EMBL" id="RDS80541.1"/>
    </source>
</evidence>
<sequence>MSLEATLHAGWYGQSRLPWWCYPLAALYGVVVAIRRTLYRLGWLRAVRLPCPVVVVGNITAGGTGKTPLTLAVVEALRERGFRPGVVSRGYGGSQRQPTLLGDAPNPAEVGDEPCLMRGRGVPVAIGRDRPAAAQLLLDGGCDVVVADDGLQHYRLARDIEICVIDGERRFGNARLLPAGPLREPLGRLKQVGFRVCNGAAAQAGEVPMRLHGDHARALADGHERSIASFSGMRVHAVAAIGHPQRFFSDLAMQGIEVIPHPFPDHHAFTRDDLAYGDDLPVLMTEKDAVKCRAFAQPYWWSVPVKAQLPADFYAALFARMQRLPSALS</sequence>
<evidence type="ECO:0000256" key="8">
    <source>
        <dbReference type="ARBA" id="ARBA00022741"/>
    </source>
</evidence>
<dbReference type="NCBIfam" id="TIGR00682">
    <property type="entry name" value="lpxK"/>
    <property type="match status" value="1"/>
</dbReference>
<comment type="function">
    <text evidence="1 13">Transfers the gamma-phosphate of ATP to the 4'-position of a tetraacyldisaccharide 1-phosphate intermediate (termed DS-1-P) to form tetraacyldisaccharide 1,4'-bis-phosphate (lipid IVA).</text>
</comment>
<keyword evidence="9 13" id="KW-0418">Kinase</keyword>
<dbReference type="AlphaFoldDB" id="A0A370WWW8"/>
<dbReference type="GO" id="GO:0005524">
    <property type="term" value="F:ATP binding"/>
    <property type="evidence" value="ECO:0007669"/>
    <property type="project" value="UniProtKB-UniRule"/>
</dbReference>
<dbReference type="InterPro" id="IPR003758">
    <property type="entry name" value="LpxK"/>
</dbReference>
<name>A0A370WWW8_9GAMM</name>
<evidence type="ECO:0000256" key="2">
    <source>
        <dbReference type="ARBA" id="ARBA00004870"/>
    </source>
</evidence>
<comment type="catalytic activity">
    <reaction evidence="13">
        <text>a lipid A disaccharide + ATP = a lipid IVA + ADP + H(+)</text>
        <dbReference type="Rhea" id="RHEA:67840"/>
        <dbReference type="ChEBI" id="CHEBI:15378"/>
        <dbReference type="ChEBI" id="CHEBI:30616"/>
        <dbReference type="ChEBI" id="CHEBI:176343"/>
        <dbReference type="ChEBI" id="CHEBI:176425"/>
        <dbReference type="ChEBI" id="CHEBI:456216"/>
        <dbReference type="EC" id="2.7.1.130"/>
    </reaction>
</comment>
<reference evidence="14 15" key="1">
    <citation type="submission" date="2018-07" db="EMBL/GenBank/DDBJ databases">
        <title>Dyella monticola sp. nov. and Dyella psychrodurans sp. nov. isolated from monsoon evergreen broad-leaved forest soil of Dinghu Mountain, China.</title>
        <authorList>
            <person name="Gao Z."/>
            <person name="Qiu L."/>
        </authorList>
    </citation>
    <scope>NUCLEOTIDE SEQUENCE [LARGE SCALE GENOMIC DNA]</scope>
    <source>
        <strain evidence="14 15">4G-K06</strain>
    </source>
</reference>
<dbReference type="EMBL" id="QRBE01000008">
    <property type="protein sequence ID" value="RDS80541.1"/>
    <property type="molecule type" value="Genomic_DNA"/>
</dbReference>
<keyword evidence="8 13" id="KW-0547">Nucleotide-binding</keyword>
<evidence type="ECO:0000256" key="10">
    <source>
        <dbReference type="ARBA" id="ARBA00022840"/>
    </source>
</evidence>
<dbReference type="GO" id="GO:0009244">
    <property type="term" value="P:lipopolysaccharide core region biosynthetic process"/>
    <property type="evidence" value="ECO:0007669"/>
    <property type="project" value="TreeGrafter"/>
</dbReference>
<evidence type="ECO:0000256" key="3">
    <source>
        <dbReference type="ARBA" id="ARBA00012071"/>
    </source>
</evidence>
<keyword evidence="6 13" id="KW-0441">Lipid A biosynthesis</keyword>
<organism evidence="14 15">
    <name type="scientific">Dyella monticola</name>
    <dbReference type="NCBI Taxonomy" id="1927958"/>
    <lineage>
        <taxon>Bacteria</taxon>
        <taxon>Pseudomonadati</taxon>
        <taxon>Pseudomonadota</taxon>
        <taxon>Gammaproteobacteria</taxon>
        <taxon>Lysobacterales</taxon>
        <taxon>Rhodanobacteraceae</taxon>
        <taxon>Dyella</taxon>
    </lineage>
</organism>
<evidence type="ECO:0000256" key="13">
    <source>
        <dbReference type="HAMAP-Rule" id="MF_00409"/>
    </source>
</evidence>
<protein>
    <recommendedName>
        <fullName evidence="4 13">Tetraacyldisaccharide 4'-kinase</fullName>
        <ecNumber evidence="3 13">2.7.1.130</ecNumber>
    </recommendedName>
    <alternativeName>
        <fullName evidence="12 13">Lipid A 4'-kinase</fullName>
    </alternativeName>
</protein>
<evidence type="ECO:0000256" key="11">
    <source>
        <dbReference type="ARBA" id="ARBA00023098"/>
    </source>
</evidence>
<feature type="binding site" evidence="13">
    <location>
        <begin position="60"/>
        <end position="67"/>
    </location>
    <ligand>
        <name>ATP</name>
        <dbReference type="ChEBI" id="CHEBI:30616"/>
    </ligand>
</feature>
<keyword evidence="10 13" id="KW-0067">ATP-binding</keyword>
<dbReference type="PANTHER" id="PTHR42724">
    <property type="entry name" value="TETRAACYLDISACCHARIDE 4'-KINASE"/>
    <property type="match status" value="1"/>
</dbReference>
<evidence type="ECO:0000256" key="4">
    <source>
        <dbReference type="ARBA" id="ARBA00016436"/>
    </source>
</evidence>
<evidence type="ECO:0000256" key="5">
    <source>
        <dbReference type="ARBA" id="ARBA00022516"/>
    </source>
</evidence>